<dbReference type="UniPathway" id="UPA00070"/>
<evidence type="ECO:0000256" key="2">
    <source>
        <dbReference type="ARBA" id="ARBA00004725"/>
    </source>
</evidence>
<dbReference type="Gene3D" id="3.20.20.70">
    <property type="entry name" value="Aldolase class I"/>
    <property type="match status" value="1"/>
</dbReference>
<evidence type="ECO:0000259" key="7">
    <source>
        <dbReference type="Pfam" id="PF01180"/>
    </source>
</evidence>
<dbReference type="PANTHER" id="PTHR48109:SF1">
    <property type="entry name" value="DIHYDROOROTATE DEHYDROGENASE (FUMARATE)"/>
    <property type="match status" value="1"/>
</dbReference>
<dbReference type="InterPro" id="IPR050074">
    <property type="entry name" value="DHO_dehydrogenase"/>
</dbReference>
<dbReference type="GO" id="GO:0006207">
    <property type="term" value="P:'de novo' pyrimidine nucleobase biosynthetic process"/>
    <property type="evidence" value="ECO:0007669"/>
    <property type="project" value="InterPro"/>
</dbReference>
<evidence type="ECO:0000256" key="1">
    <source>
        <dbReference type="ARBA" id="ARBA00001917"/>
    </source>
</evidence>
<dbReference type="GO" id="GO:0044205">
    <property type="term" value="P:'de novo' UMP biosynthetic process"/>
    <property type="evidence" value="ECO:0007669"/>
    <property type="project" value="UniProtKB-UniPathway"/>
</dbReference>
<dbReference type="PIRSF" id="PIRSF000164">
    <property type="entry name" value="DHO_oxidase"/>
    <property type="match status" value="1"/>
</dbReference>
<dbReference type="InterPro" id="IPR001295">
    <property type="entry name" value="Dihydroorotate_DH_CS"/>
</dbReference>
<dbReference type="InterPro" id="IPR005720">
    <property type="entry name" value="Dihydroorotate_DH_cat"/>
</dbReference>
<name>A0A481ZAJ8_9VIRU</name>
<dbReference type="InterPro" id="IPR012135">
    <property type="entry name" value="Dihydroorotate_DH_1_2"/>
</dbReference>
<comment type="cofactor">
    <cofactor evidence="1">
        <name>FMN</name>
        <dbReference type="ChEBI" id="CHEBI:58210"/>
    </cofactor>
</comment>
<dbReference type="SUPFAM" id="SSF51395">
    <property type="entry name" value="FMN-linked oxidoreductases"/>
    <property type="match status" value="1"/>
</dbReference>
<dbReference type="Pfam" id="PF01180">
    <property type="entry name" value="DHO_dh"/>
    <property type="match status" value="1"/>
</dbReference>
<keyword evidence="3" id="KW-0285">Flavoprotein</keyword>
<dbReference type="Gene3D" id="2.30.26.10">
    <property type="entry name" value="Dihydroorotate Dehydrogenase A, chain A, domain 2"/>
    <property type="match status" value="1"/>
</dbReference>
<dbReference type="PANTHER" id="PTHR48109">
    <property type="entry name" value="DIHYDROOROTATE DEHYDROGENASE (QUINONE), MITOCHONDRIAL-RELATED"/>
    <property type="match status" value="1"/>
</dbReference>
<evidence type="ECO:0000256" key="6">
    <source>
        <dbReference type="ARBA" id="ARBA00023002"/>
    </source>
</evidence>
<accession>A0A481ZAJ8</accession>
<proteinExistence type="predicted"/>
<keyword evidence="5" id="KW-0665">Pyrimidine biosynthesis</keyword>
<dbReference type="InterPro" id="IPR013785">
    <property type="entry name" value="Aldolase_TIM"/>
</dbReference>
<dbReference type="PROSITE" id="PS00912">
    <property type="entry name" value="DHODEHASE_2"/>
    <property type="match status" value="1"/>
</dbReference>
<comment type="pathway">
    <text evidence="2">Pyrimidine metabolism; UMP biosynthesis via de novo pathway.</text>
</comment>
<feature type="domain" description="Dihydroorotate dehydrogenase catalytic" evidence="7">
    <location>
        <begin position="6"/>
        <end position="275"/>
    </location>
</feature>
<evidence type="ECO:0000256" key="5">
    <source>
        <dbReference type="ARBA" id="ARBA00022975"/>
    </source>
</evidence>
<dbReference type="NCBIfam" id="NF002702">
    <property type="entry name" value="PRK02506.1"/>
    <property type="match status" value="1"/>
</dbReference>
<sequence length="293" mass="32002">MDELWNCEYNGAVVTKTCTLEAREGNAFPRVSCADDGSVSINSVGLANLGVDTYLKWLEGSSDIFKPVFLSIGGLSKEENMKLLREIREASHPPDFVELNVSCPNLVGSTVTGYDTALLYEYLSILMLNITIMREKGVDIGCGVKLPPYFDDCSFQSVADIINDFEELDYITTINGVPNCLVIDTKTEAPVIKPKNGHGGLGGGVTKPIGLANVATFRKYLDPRIKIIGCGGVCTGEDVFQYLLCGADAVEIGTQFLHEGVTCFERICVELQELMRGKGYHNITEFQGKLCKK</sequence>
<organism evidence="8">
    <name type="scientific">Pithovirus LCPAC304</name>
    <dbReference type="NCBI Taxonomy" id="2506594"/>
    <lineage>
        <taxon>Viruses</taxon>
        <taxon>Pithoviruses</taxon>
    </lineage>
</organism>
<evidence type="ECO:0000313" key="8">
    <source>
        <dbReference type="EMBL" id="QBK92190.1"/>
    </source>
</evidence>
<keyword evidence="6" id="KW-0560">Oxidoreductase</keyword>
<keyword evidence="4" id="KW-0288">FMN</keyword>
<evidence type="ECO:0000256" key="3">
    <source>
        <dbReference type="ARBA" id="ARBA00022630"/>
    </source>
</evidence>
<evidence type="ECO:0000256" key="4">
    <source>
        <dbReference type="ARBA" id="ARBA00022643"/>
    </source>
</evidence>
<dbReference type="InterPro" id="IPR023359">
    <property type="entry name" value="Dihydro_DH_chainA_dom2"/>
</dbReference>
<dbReference type="EMBL" id="MK500568">
    <property type="protein sequence ID" value="QBK92190.1"/>
    <property type="molecule type" value="Genomic_DNA"/>
</dbReference>
<reference evidence="8" key="1">
    <citation type="journal article" date="2019" name="MBio">
        <title>Virus Genomes from Deep Sea Sediments Expand the Ocean Megavirome and Support Independent Origins of Viral Gigantism.</title>
        <authorList>
            <person name="Backstrom D."/>
            <person name="Yutin N."/>
            <person name="Jorgensen S.L."/>
            <person name="Dharamshi J."/>
            <person name="Homa F."/>
            <person name="Zaremba-Niedwiedzka K."/>
            <person name="Spang A."/>
            <person name="Wolf Y.I."/>
            <person name="Koonin E.V."/>
            <person name="Ettema T.J."/>
        </authorList>
    </citation>
    <scope>NUCLEOTIDE SEQUENCE</scope>
</reference>
<gene>
    <name evidence="8" type="ORF">LCPAC304_05370</name>
</gene>
<protein>
    <submittedName>
        <fullName evidence="8">Dihydroorotate dehydrogenase</fullName>
    </submittedName>
</protein>
<dbReference type="GO" id="GO:0004152">
    <property type="term" value="F:dihydroorotate dehydrogenase activity"/>
    <property type="evidence" value="ECO:0007669"/>
    <property type="project" value="InterPro"/>
</dbReference>